<dbReference type="EMBL" id="JAKOGI010001708">
    <property type="protein sequence ID" value="KAJ8424334.1"/>
    <property type="molecule type" value="Genomic_DNA"/>
</dbReference>
<evidence type="ECO:0000256" key="1">
    <source>
        <dbReference type="SAM" id="MobiDB-lite"/>
    </source>
</evidence>
<keyword evidence="3" id="KW-1185">Reference proteome</keyword>
<sequence length="376" mass="43378">MVYEDGFNDLREDIKGVTLDGLFVNSVEANDVAEMESYYTGSESDDDADDVDGENANAINHEYEHDAIEENEDGSLCYSRENQTETPELEDLSETIPVLTQRVTPKRTSSYASMVDPDVVASWVYFVDKKPMLVKPWNPKLDIHAETIVSLPIWVQFIGLELKYWGLDSLSKIGNKTYLQYARVLIDINLDREFPDYIEFLNDQDVLIRQPVTYEWKPIRCAHCQMYRHTVETYRKKTQASYEWHPKRQEARKEPPALNEIQQPTQADQDGFTPITRKTTTNTPPCQVPDIVSPIRNSFQALGGQEITNWWPIPISLQGFASFTNSMKKIPGPRRHRNITLSIIAAAIYQIWRVRNLRIFENKDLPLQATVKQTKE</sequence>
<name>A0A9Q1GRP0_9CARY</name>
<feature type="compositionally biased region" description="Low complexity" evidence="1">
    <location>
        <begin position="273"/>
        <end position="285"/>
    </location>
</feature>
<proteinExistence type="predicted"/>
<comment type="caution">
    <text evidence="2">The sequence shown here is derived from an EMBL/GenBank/DDBJ whole genome shotgun (WGS) entry which is preliminary data.</text>
</comment>
<reference evidence="2" key="1">
    <citation type="submission" date="2022-04" db="EMBL/GenBank/DDBJ databases">
        <title>Carnegiea gigantea Genome sequencing and assembly v2.</title>
        <authorList>
            <person name="Copetti D."/>
            <person name="Sanderson M.J."/>
            <person name="Burquez A."/>
            <person name="Wojciechowski M.F."/>
        </authorList>
    </citation>
    <scope>NUCLEOTIDE SEQUENCE</scope>
    <source>
        <strain evidence="2">SGP5-SGP5p</strain>
        <tissue evidence="2">Aerial part</tissue>
    </source>
</reference>
<dbReference type="PANTHER" id="PTHR33233:SF17">
    <property type="entry name" value="DUF4283 DOMAIN-CONTAINING PROTEIN"/>
    <property type="match status" value="1"/>
</dbReference>
<feature type="region of interest" description="Disordered" evidence="1">
    <location>
        <begin position="262"/>
        <end position="289"/>
    </location>
</feature>
<dbReference type="AlphaFoldDB" id="A0A9Q1GRP0"/>
<dbReference type="Proteomes" id="UP001153076">
    <property type="component" value="Unassembled WGS sequence"/>
</dbReference>
<evidence type="ECO:0008006" key="4">
    <source>
        <dbReference type="Google" id="ProtNLM"/>
    </source>
</evidence>
<dbReference type="OrthoDB" id="425619at2759"/>
<dbReference type="PANTHER" id="PTHR33233">
    <property type="entry name" value="ENDONUCLEASE/EXONUCLEASE/PHOSPHATASE"/>
    <property type="match status" value="1"/>
</dbReference>
<gene>
    <name evidence="2" type="ORF">Cgig2_029025</name>
</gene>
<protein>
    <recommendedName>
        <fullName evidence="4">DUF4283 domain-containing protein</fullName>
    </recommendedName>
</protein>
<evidence type="ECO:0000313" key="2">
    <source>
        <dbReference type="EMBL" id="KAJ8424334.1"/>
    </source>
</evidence>
<evidence type="ECO:0000313" key="3">
    <source>
        <dbReference type="Proteomes" id="UP001153076"/>
    </source>
</evidence>
<accession>A0A9Q1GRP0</accession>
<organism evidence="2 3">
    <name type="scientific">Carnegiea gigantea</name>
    <dbReference type="NCBI Taxonomy" id="171969"/>
    <lineage>
        <taxon>Eukaryota</taxon>
        <taxon>Viridiplantae</taxon>
        <taxon>Streptophyta</taxon>
        <taxon>Embryophyta</taxon>
        <taxon>Tracheophyta</taxon>
        <taxon>Spermatophyta</taxon>
        <taxon>Magnoliopsida</taxon>
        <taxon>eudicotyledons</taxon>
        <taxon>Gunneridae</taxon>
        <taxon>Pentapetalae</taxon>
        <taxon>Caryophyllales</taxon>
        <taxon>Cactineae</taxon>
        <taxon>Cactaceae</taxon>
        <taxon>Cactoideae</taxon>
        <taxon>Echinocereeae</taxon>
        <taxon>Carnegiea</taxon>
    </lineage>
</organism>